<evidence type="ECO:0000313" key="3">
    <source>
        <dbReference type="Proteomes" id="UP000670092"/>
    </source>
</evidence>
<dbReference type="AlphaFoldDB" id="A0A8H7YS87"/>
<gene>
    <name evidence="2" type="ORF">I7I52_06838</name>
</gene>
<feature type="transmembrane region" description="Helical" evidence="1">
    <location>
        <begin position="12"/>
        <end position="35"/>
    </location>
</feature>
<organism evidence="2 3">
    <name type="scientific">Ajellomyces capsulatus</name>
    <name type="common">Darling's disease fungus</name>
    <name type="synonym">Histoplasma capsulatum</name>
    <dbReference type="NCBI Taxonomy" id="5037"/>
    <lineage>
        <taxon>Eukaryota</taxon>
        <taxon>Fungi</taxon>
        <taxon>Dikarya</taxon>
        <taxon>Ascomycota</taxon>
        <taxon>Pezizomycotina</taxon>
        <taxon>Eurotiomycetes</taxon>
        <taxon>Eurotiomycetidae</taxon>
        <taxon>Onygenales</taxon>
        <taxon>Ajellomycetaceae</taxon>
        <taxon>Histoplasma</taxon>
    </lineage>
</organism>
<accession>A0A8H7YS87</accession>
<keyword evidence="1" id="KW-0472">Membrane</keyword>
<comment type="caution">
    <text evidence="2">The sequence shown here is derived from an EMBL/GenBank/DDBJ whole genome shotgun (WGS) entry which is preliminary data.</text>
</comment>
<keyword evidence="1" id="KW-0812">Transmembrane</keyword>
<dbReference type="VEuPathDB" id="FungiDB:I7I52_06838"/>
<reference evidence="2 3" key="1">
    <citation type="submission" date="2021-01" db="EMBL/GenBank/DDBJ databases">
        <title>Chromosome-level genome assembly of a human fungal pathogen reveals clustering of transcriptionally co-regulated genes.</title>
        <authorList>
            <person name="Voorhies M."/>
            <person name="Cohen S."/>
            <person name="Shea T.P."/>
            <person name="Petrus S."/>
            <person name="Munoz J.F."/>
            <person name="Poplawski S."/>
            <person name="Goldman W.E."/>
            <person name="Michael T."/>
            <person name="Cuomo C.A."/>
            <person name="Sil A."/>
            <person name="Beyhan S."/>
        </authorList>
    </citation>
    <scope>NUCLEOTIDE SEQUENCE [LARGE SCALE GENOMIC DNA]</scope>
    <source>
        <strain evidence="2 3">G184AR</strain>
    </source>
</reference>
<evidence type="ECO:0000313" key="2">
    <source>
        <dbReference type="EMBL" id="KAG5296246.1"/>
    </source>
</evidence>
<name>A0A8H7YS87_AJECA</name>
<dbReference type="Proteomes" id="UP000670092">
    <property type="component" value="Unassembled WGS sequence"/>
</dbReference>
<keyword evidence="1" id="KW-1133">Transmembrane helix</keyword>
<proteinExistence type="predicted"/>
<protein>
    <submittedName>
        <fullName evidence="2">Uncharacterized protein</fullName>
    </submittedName>
</protein>
<dbReference type="EMBL" id="JAEVHI010000003">
    <property type="protein sequence ID" value="KAG5296246.1"/>
    <property type="molecule type" value="Genomic_DNA"/>
</dbReference>
<sequence length="74" mass="9177">MGSWDLFRRLFYFCFWFTYIYVSYVCWDTLGIYVWPTLPIYAKRRGGRVFSPQEYKLASIICRYNKMPLRKTHR</sequence>
<evidence type="ECO:0000256" key="1">
    <source>
        <dbReference type="SAM" id="Phobius"/>
    </source>
</evidence>